<dbReference type="InterPro" id="IPR018108">
    <property type="entry name" value="MCP_transmembrane"/>
</dbReference>
<evidence type="ECO:0000256" key="5">
    <source>
        <dbReference type="ARBA" id="ARBA00022737"/>
    </source>
</evidence>
<dbReference type="InterPro" id="IPR050567">
    <property type="entry name" value="Mitochondrial_Carrier"/>
</dbReference>
<keyword evidence="8 9" id="KW-0472">Membrane</keyword>
<evidence type="ECO:0000256" key="6">
    <source>
        <dbReference type="ARBA" id="ARBA00022989"/>
    </source>
</evidence>
<accession>A0A6N2KFG3</accession>
<protein>
    <submittedName>
        <fullName evidence="11">Uncharacterized protein</fullName>
    </submittedName>
</protein>
<dbReference type="PROSITE" id="PS50920">
    <property type="entry name" value="SOLCAR"/>
    <property type="match status" value="1"/>
</dbReference>
<dbReference type="SUPFAM" id="SSF103506">
    <property type="entry name" value="Mitochondrial carrier"/>
    <property type="match status" value="1"/>
</dbReference>
<organism evidence="11">
    <name type="scientific">Salix viminalis</name>
    <name type="common">Common osier</name>
    <name type="synonym">Basket willow</name>
    <dbReference type="NCBI Taxonomy" id="40686"/>
    <lineage>
        <taxon>Eukaryota</taxon>
        <taxon>Viridiplantae</taxon>
        <taxon>Streptophyta</taxon>
        <taxon>Embryophyta</taxon>
        <taxon>Tracheophyta</taxon>
        <taxon>Spermatophyta</taxon>
        <taxon>Magnoliopsida</taxon>
        <taxon>eudicotyledons</taxon>
        <taxon>Gunneridae</taxon>
        <taxon>Pentapetalae</taxon>
        <taxon>rosids</taxon>
        <taxon>fabids</taxon>
        <taxon>Malpighiales</taxon>
        <taxon>Salicaceae</taxon>
        <taxon>Saliceae</taxon>
        <taxon>Salix</taxon>
    </lineage>
</organism>
<keyword evidence="4 9" id="KW-0812">Transmembrane</keyword>
<keyword evidence="6" id="KW-1133">Transmembrane helix</keyword>
<evidence type="ECO:0000313" key="11">
    <source>
        <dbReference type="EMBL" id="VFU26914.1"/>
    </source>
</evidence>
<proteinExistence type="inferred from homology"/>
<comment type="similarity">
    <text evidence="2 10">Belongs to the mitochondrial carrier (TC 2.A.29) family.</text>
</comment>
<evidence type="ECO:0000256" key="4">
    <source>
        <dbReference type="ARBA" id="ARBA00022692"/>
    </source>
</evidence>
<dbReference type="GO" id="GO:0000064">
    <property type="term" value="F:L-ornithine transmembrane transporter activity"/>
    <property type="evidence" value="ECO:0007669"/>
    <property type="project" value="TreeGrafter"/>
</dbReference>
<dbReference type="PANTHER" id="PTHR45624">
    <property type="entry name" value="MITOCHONDRIAL BASIC AMINO ACIDS TRANSPORTER-RELATED"/>
    <property type="match status" value="1"/>
</dbReference>
<dbReference type="Pfam" id="PF00153">
    <property type="entry name" value="Mito_carr"/>
    <property type="match status" value="1"/>
</dbReference>
<evidence type="ECO:0000256" key="1">
    <source>
        <dbReference type="ARBA" id="ARBA00004225"/>
    </source>
</evidence>
<evidence type="ECO:0000256" key="10">
    <source>
        <dbReference type="RuleBase" id="RU000488"/>
    </source>
</evidence>
<dbReference type="PANTHER" id="PTHR45624:SF15">
    <property type="entry name" value="MITOCHONDRIAL ARGININE TRANSPORTER BAC1"/>
    <property type="match status" value="1"/>
</dbReference>
<evidence type="ECO:0000256" key="8">
    <source>
        <dbReference type="ARBA" id="ARBA00023136"/>
    </source>
</evidence>
<dbReference type="GO" id="GO:0031966">
    <property type="term" value="C:mitochondrial membrane"/>
    <property type="evidence" value="ECO:0007669"/>
    <property type="project" value="UniProtKB-SubCell"/>
</dbReference>
<evidence type="ECO:0000256" key="3">
    <source>
        <dbReference type="ARBA" id="ARBA00022448"/>
    </source>
</evidence>
<name>A0A6N2KFG3_SALVM</name>
<evidence type="ECO:0000256" key="2">
    <source>
        <dbReference type="ARBA" id="ARBA00006375"/>
    </source>
</evidence>
<dbReference type="Gene3D" id="1.50.40.10">
    <property type="entry name" value="Mitochondrial carrier domain"/>
    <property type="match status" value="1"/>
</dbReference>
<dbReference type="AlphaFoldDB" id="A0A6N2KFG3"/>
<reference evidence="11" key="1">
    <citation type="submission" date="2019-03" db="EMBL/GenBank/DDBJ databases">
        <authorList>
            <person name="Mank J."/>
            <person name="Almeida P."/>
        </authorList>
    </citation>
    <scope>NUCLEOTIDE SEQUENCE</scope>
    <source>
        <strain evidence="11">78183</strain>
    </source>
</reference>
<keyword evidence="5" id="KW-0677">Repeat</keyword>
<keyword evidence="3 10" id="KW-0813">Transport</keyword>
<comment type="subcellular location">
    <subcellularLocation>
        <location evidence="1">Mitochondrion membrane</location>
        <topology evidence="1">Multi-pass membrane protein</topology>
    </subcellularLocation>
</comment>
<feature type="repeat" description="Solcar" evidence="9">
    <location>
        <begin position="1"/>
        <end position="78"/>
    </location>
</feature>
<sequence>MFNVLHEFFAVLPLDVAAKTIIQTAPDKSSTRNPFAVLNSIYSRAGLKGCYTGLGPTILRAFPANAAAIVTWELSLKMLGINRD</sequence>
<dbReference type="InterPro" id="IPR023395">
    <property type="entry name" value="MCP_dom_sf"/>
</dbReference>
<gene>
    <name evidence="11" type="ORF">SVIM_LOCUS77004</name>
</gene>
<evidence type="ECO:0000256" key="9">
    <source>
        <dbReference type="PROSITE-ProRule" id="PRU00282"/>
    </source>
</evidence>
<keyword evidence="7" id="KW-0496">Mitochondrion</keyword>
<evidence type="ECO:0000256" key="7">
    <source>
        <dbReference type="ARBA" id="ARBA00023128"/>
    </source>
</evidence>
<dbReference type="EMBL" id="CAADRP010000335">
    <property type="protein sequence ID" value="VFU26914.1"/>
    <property type="molecule type" value="Genomic_DNA"/>
</dbReference>
<dbReference type="GO" id="GO:1990575">
    <property type="term" value="P:mitochondrial L-ornithine transmembrane transport"/>
    <property type="evidence" value="ECO:0007669"/>
    <property type="project" value="TreeGrafter"/>
</dbReference>